<dbReference type="GO" id="GO:0006508">
    <property type="term" value="P:proteolysis"/>
    <property type="evidence" value="ECO:0007669"/>
    <property type="project" value="InterPro"/>
</dbReference>
<dbReference type="Proteomes" id="UP000692954">
    <property type="component" value="Unassembled WGS sequence"/>
</dbReference>
<dbReference type="AlphaFoldDB" id="A0A8S1Q2I7"/>
<proteinExistence type="predicted"/>
<organism evidence="1 2">
    <name type="scientific">Paramecium sonneborni</name>
    <dbReference type="NCBI Taxonomy" id="65129"/>
    <lineage>
        <taxon>Eukaryota</taxon>
        <taxon>Sar</taxon>
        <taxon>Alveolata</taxon>
        <taxon>Ciliophora</taxon>
        <taxon>Intramacronucleata</taxon>
        <taxon>Oligohymenophorea</taxon>
        <taxon>Peniculida</taxon>
        <taxon>Parameciidae</taxon>
        <taxon>Paramecium</taxon>
    </lineage>
</organism>
<protein>
    <submittedName>
        <fullName evidence="1">Uncharacterized protein</fullName>
    </submittedName>
</protein>
<dbReference type="Pfam" id="PF00450">
    <property type="entry name" value="Peptidase_S10"/>
    <property type="match status" value="1"/>
</dbReference>
<accession>A0A8S1Q2I7</accession>
<dbReference type="EMBL" id="CAJJDN010000094">
    <property type="protein sequence ID" value="CAD8109906.1"/>
    <property type="molecule type" value="Genomic_DNA"/>
</dbReference>
<dbReference type="PANTHER" id="PTHR11802">
    <property type="entry name" value="SERINE PROTEASE FAMILY S10 SERINE CARBOXYPEPTIDASE"/>
    <property type="match status" value="1"/>
</dbReference>
<comment type="caution">
    <text evidence="1">The sequence shown here is derived from an EMBL/GenBank/DDBJ whole genome shotgun (WGS) entry which is preliminary data.</text>
</comment>
<dbReference type="OrthoDB" id="443318at2759"/>
<reference evidence="1" key="1">
    <citation type="submission" date="2021-01" db="EMBL/GenBank/DDBJ databases">
        <authorList>
            <consortium name="Genoscope - CEA"/>
            <person name="William W."/>
        </authorList>
    </citation>
    <scope>NUCLEOTIDE SEQUENCE</scope>
</reference>
<gene>
    <name evidence="1" type="ORF">PSON_ATCC_30995.1.T0940189</name>
</gene>
<dbReference type="GO" id="GO:0004185">
    <property type="term" value="F:serine-type carboxypeptidase activity"/>
    <property type="evidence" value="ECO:0007669"/>
    <property type="project" value="InterPro"/>
</dbReference>
<sequence>MISKSFDILDKSIVFLYLQDIINNKICLSVNFLTITIYPQFFTVLKKGFYQQYRKFHYIFLQNQSNPGTDPVVLQLGGGPRCTSLLGLNEEIGPFVMVDDDRVFKKNPYSWNNRLNLLFIDQPARVGFSTNNDPNYKYNDINSGEDNYQAILVWFSIFKQYQKNRFFIVGESYAEISQKILRNSIIKYKLFNIFFFFSL</sequence>
<evidence type="ECO:0000313" key="2">
    <source>
        <dbReference type="Proteomes" id="UP000692954"/>
    </source>
</evidence>
<dbReference type="InterPro" id="IPR001563">
    <property type="entry name" value="Peptidase_S10"/>
</dbReference>
<name>A0A8S1Q2I7_9CILI</name>
<dbReference type="PANTHER" id="PTHR11802:SF201">
    <property type="entry name" value="CARBOXYPEPTIDASE"/>
    <property type="match status" value="1"/>
</dbReference>
<keyword evidence="2" id="KW-1185">Reference proteome</keyword>
<evidence type="ECO:0000313" key="1">
    <source>
        <dbReference type="EMBL" id="CAD8109906.1"/>
    </source>
</evidence>